<dbReference type="EC" id="3.2.1.17" evidence="2"/>
<dbReference type="PANTHER" id="PTHR11407:SF63">
    <property type="entry name" value="LYSOZYME C"/>
    <property type="match status" value="1"/>
</dbReference>
<dbReference type="PROSITE" id="PS51348">
    <property type="entry name" value="GLYCOSYL_HYDROL_F22_2"/>
    <property type="match status" value="1"/>
</dbReference>
<dbReference type="InterPro" id="IPR001916">
    <property type="entry name" value="Glyco_hydro_22"/>
</dbReference>
<evidence type="ECO:0000256" key="3">
    <source>
        <dbReference type="ARBA" id="ARBA00022638"/>
    </source>
</evidence>
<evidence type="ECO:0000256" key="4">
    <source>
        <dbReference type="ARBA" id="ARBA00023157"/>
    </source>
</evidence>
<keyword evidence="3" id="KW-0081">Bacteriolytic enzyme</keyword>
<evidence type="ECO:0000256" key="5">
    <source>
        <dbReference type="ARBA" id="ARBA00023295"/>
    </source>
</evidence>
<dbReference type="Pfam" id="PF00062">
    <property type="entry name" value="Lys"/>
    <property type="match status" value="1"/>
</dbReference>
<gene>
    <name evidence="7" type="ORF">CTOB1V02_LOCUS6697</name>
</gene>
<dbReference type="Gene3D" id="1.10.530.10">
    <property type="match status" value="1"/>
</dbReference>
<dbReference type="InterPro" id="IPR023346">
    <property type="entry name" value="Lysozyme-like_dom_sf"/>
</dbReference>
<dbReference type="GO" id="GO:0042742">
    <property type="term" value="P:defense response to bacterium"/>
    <property type="evidence" value="ECO:0007669"/>
    <property type="project" value="UniProtKB-KW"/>
</dbReference>
<name>A0A7R8WH42_9CRUS</name>
<keyword evidence="4" id="KW-1015">Disulfide bond</keyword>
<organism evidence="7">
    <name type="scientific">Cyprideis torosa</name>
    <dbReference type="NCBI Taxonomy" id="163714"/>
    <lineage>
        <taxon>Eukaryota</taxon>
        <taxon>Metazoa</taxon>
        <taxon>Ecdysozoa</taxon>
        <taxon>Arthropoda</taxon>
        <taxon>Crustacea</taxon>
        <taxon>Oligostraca</taxon>
        <taxon>Ostracoda</taxon>
        <taxon>Podocopa</taxon>
        <taxon>Podocopida</taxon>
        <taxon>Cytherocopina</taxon>
        <taxon>Cytheroidea</taxon>
        <taxon>Cytherideidae</taxon>
        <taxon>Cyprideis</taxon>
    </lineage>
</organism>
<dbReference type="AlphaFoldDB" id="A0A7R8WH42"/>
<dbReference type="PANTHER" id="PTHR11407">
    <property type="entry name" value="LYSOZYME C"/>
    <property type="match status" value="1"/>
</dbReference>
<keyword evidence="5" id="KW-0326">Glycosidase</keyword>
<evidence type="ECO:0000256" key="2">
    <source>
        <dbReference type="ARBA" id="ARBA00012732"/>
    </source>
</evidence>
<feature type="region of interest" description="Disordered" evidence="6">
    <location>
        <begin position="180"/>
        <end position="202"/>
    </location>
</feature>
<sequence length="256" mass="28589">MLNADGSLDLGLFQINERFWCRQGGKRGGNCWTTCDKFLDDDFSDDFLCAKKIKRNTAHYFGGSGFQAWLGWVKQCQDEAHKQDLVNMCTKNSGGAFSSIFCWRRKNSATWFLPKWTLANSVQGSSRSPTSGMIVLSFRGRQRCNGWLLLLGQVVDDDANVAVLFLILLDMMMRRGAERTQENWQQAKAVEDTEDGHGREDLEERGRGYVVGAVGKAEAEECAGGSVEYWRSNERQGLFGPEAFVPGDAEEGVADV</sequence>
<dbReference type="SUPFAM" id="SSF53955">
    <property type="entry name" value="Lysozyme-like"/>
    <property type="match status" value="1"/>
</dbReference>
<dbReference type="GO" id="GO:0031640">
    <property type="term" value="P:killing of cells of another organism"/>
    <property type="evidence" value="ECO:0007669"/>
    <property type="project" value="UniProtKB-KW"/>
</dbReference>
<evidence type="ECO:0000313" key="7">
    <source>
        <dbReference type="EMBL" id="CAD7228819.1"/>
    </source>
</evidence>
<comment type="catalytic activity">
    <reaction evidence="1">
        <text>Hydrolysis of (1-&gt;4)-beta-linkages between N-acetylmuramic acid and N-acetyl-D-glucosamine residues in a peptidoglycan and between N-acetyl-D-glucosamine residues in chitodextrins.</text>
        <dbReference type="EC" id="3.2.1.17"/>
    </reaction>
</comment>
<dbReference type="GO" id="GO:0003796">
    <property type="term" value="F:lysozyme activity"/>
    <property type="evidence" value="ECO:0007669"/>
    <property type="project" value="UniProtKB-EC"/>
</dbReference>
<proteinExistence type="predicted"/>
<dbReference type="SMART" id="SM00263">
    <property type="entry name" value="LYZ1"/>
    <property type="match status" value="1"/>
</dbReference>
<protein>
    <recommendedName>
        <fullName evidence="2">lysozyme</fullName>
        <ecNumber evidence="2">3.2.1.17</ecNumber>
    </recommendedName>
</protein>
<keyword evidence="5" id="KW-0378">Hydrolase</keyword>
<feature type="compositionally biased region" description="Basic and acidic residues" evidence="6">
    <location>
        <begin position="189"/>
        <end position="202"/>
    </location>
</feature>
<reference evidence="7" key="1">
    <citation type="submission" date="2020-11" db="EMBL/GenBank/DDBJ databases">
        <authorList>
            <person name="Tran Van P."/>
        </authorList>
    </citation>
    <scope>NUCLEOTIDE SEQUENCE</scope>
</reference>
<accession>A0A7R8WH42</accession>
<evidence type="ECO:0000256" key="1">
    <source>
        <dbReference type="ARBA" id="ARBA00000632"/>
    </source>
</evidence>
<dbReference type="EMBL" id="OB661713">
    <property type="protein sequence ID" value="CAD7228819.1"/>
    <property type="molecule type" value="Genomic_DNA"/>
</dbReference>
<keyword evidence="3" id="KW-0929">Antimicrobial</keyword>
<evidence type="ECO:0000256" key="6">
    <source>
        <dbReference type="SAM" id="MobiDB-lite"/>
    </source>
</evidence>
<dbReference type="OrthoDB" id="17373at2759"/>